<dbReference type="GO" id="GO:0006225">
    <property type="term" value="P:UDP biosynthetic process"/>
    <property type="evidence" value="ECO:0007669"/>
    <property type="project" value="TreeGrafter"/>
</dbReference>
<evidence type="ECO:0000259" key="10">
    <source>
        <dbReference type="Pfam" id="PF00696"/>
    </source>
</evidence>
<keyword evidence="7" id="KW-0067">ATP-binding</keyword>
<dbReference type="Gene3D" id="3.40.1160.10">
    <property type="entry name" value="Acetylglutamate kinase-like"/>
    <property type="match status" value="1"/>
</dbReference>
<evidence type="ECO:0000256" key="1">
    <source>
        <dbReference type="ARBA" id="ARBA00004791"/>
    </source>
</evidence>
<dbReference type="OrthoDB" id="372251at2157"/>
<dbReference type="PANTHER" id="PTHR42833">
    <property type="entry name" value="URIDYLATE KINASE"/>
    <property type="match status" value="1"/>
</dbReference>
<dbReference type="PIRSF" id="PIRSF039097">
    <property type="entry name" value="MoSto_subunit"/>
    <property type="match status" value="1"/>
</dbReference>
<protein>
    <recommendedName>
        <fullName evidence="3">UMP kinase</fullName>
        <ecNumber evidence="3">2.7.4.22</ecNumber>
    </recommendedName>
    <alternativeName>
        <fullName evidence="9">Uridine monophosphate kinase</fullName>
    </alternativeName>
</protein>
<reference evidence="11 12" key="1">
    <citation type="submission" date="2016-08" db="EMBL/GenBank/DDBJ databases">
        <authorList>
            <person name="Seilhamer J.J."/>
        </authorList>
    </citation>
    <scope>NUCLEOTIDE SEQUENCE [LARGE SCALE GENOMIC DNA]</scope>
    <source>
        <strain evidence="11">L21-II-0</strain>
    </source>
</reference>
<dbReference type="GO" id="GO:0033862">
    <property type="term" value="F:UMP kinase activity"/>
    <property type="evidence" value="ECO:0007669"/>
    <property type="project" value="UniProtKB-EC"/>
</dbReference>
<dbReference type="InterPro" id="IPR036393">
    <property type="entry name" value="AceGlu_kinase-like_sf"/>
</dbReference>
<keyword evidence="8" id="KW-0665">Pyrimidine biosynthesis</keyword>
<organism evidence="11 12">
    <name type="scientific">Methanoculleus chikugoensis</name>
    <dbReference type="NCBI Taxonomy" id="118126"/>
    <lineage>
        <taxon>Archaea</taxon>
        <taxon>Methanobacteriati</taxon>
        <taxon>Methanobacteriota</taxon>
        <taxon>Stenosarchaea group</taxon>
        <taxon>Methanomicrobia</taxon>
        <taxon>Methanomicrobiales</taxon>
        <taxon>Methanomicrobiaceae</taxon>
        <taxon>Methanoculleus</taxon>
    </lineage>
</organism>
<name>A0A1M4MHH8_9EURY</name>
<dbReference type="Pfam" id="PF00696">
    <property type="entry name" value="AA_kinase"/>
    <property type="match status" value="1"/>
</dbReference>
<comment type="similarity">
    <text evidence="2">Belongs to the UMP kinase family.</text>
</comment>
<evidence type="ECO:0000256" key="5">
    <source>
        <dbReference type="ARBA" id="ARBA00022741"/>
    </source>
</evidence>
<gene>
    <name evidence="11" type="primary">mosB</name>
    <name evidence="11" type="ORF">L21_0221</name>
</gene>
<dbReference type="STRING" id="118126.L21_0221"/>
<evidence type="ECO:0000256" key="4">
    <source>
        <dbReference type="ARBA" id="ARBA00022679"/>
    </source>
</evidence>
<proteinExistence type="inferred from homology"/>
<dbReference type="EMBL" id="FMID01000004">
    <property type="protein sequence ID" value="SCL74347.1"/>
    <property type="molecule type" value="Genomic_DNA"/>
</dbReference>
<evidence type="ECO:0000256" key="2">
    <source>
        <dbReference type="ARBA" id="ARBA00007614"/>
    </source>
</evidence>
<evidence type="ECO:0000256" key="7">
    <source>
        <dbReference type="ARBA" id="ARBA00022840"/>
    </source>
</evidence>
<dbReference type="InterPro" id="IPR001048">
    <property type="entry name" value="Asp/Glu/Uridylate_kinase"/>
</dbReference>
<keyword evidence="4" id="KW-0808">Transferase</keyword>
<dbReference type="AlphaFoldDB" id="A0A1M4MHH8"/>
<feature type="domain" description="Aspartate/glutamate/uridylate kinase" evidence="10">
    <location>
        <begin position="37"/>
        <end position="237"/>
    </location>
</feature>
<evidence type="ECO:0000256" key="3">
    <source>
        <dbReference type="ARBA" id="ARBA00012899"/>
    </source>
</evidence>
<sequence>MAERFEMGSRLKGESLVRRSLLRETGEVRQIRIMPDLNVVKIGGHGVIDYGREVVHPLMEEIGELSRDHKILVATGGGARVRHILDVGIDLGMPTGVLAELAGKISEQNATMISLLLSKYNGTRIQTGDLLDLPSLISLGMLPVVQGTPPYGLYEHPPKLGSIPPHRTDTGAFLMAEVVGGKNCILGKNVDGLYVENPFVNPDAEFIAEITADELLEMQLEDMVLEPMAVELLRDAVHIREIKVVNAHVPGNIAKAVNGERVGTIIRA</sequence>
<dbReference type="GO" id="GO:0005737">
    <property type="term" value="C:cytoplasm"/>
    <property type="evidence" value="ECO:0007669"/>
    <property type="project" value="InterPro"/>
</dbReference>
<dbReference type="InterPro" id="IPR030669">
    <property type="entry name" value="MoSto_subunit_alpha/beta"/>
</dbReference>
<evidence type="ECO:0000313" key="12">
    <source>
        <dbReference type="Proteomes" id="UP000184671"/>
    </source>
</evidence>
<evidence type="ECO:0000256" key="8">
    <source>
        <dbReference type="ARBA" id="ARBA00022975"/>
    </source>
</evidence>
<evidence type="ECO:0000256" key="9">
    <source>
        <dbReference type="ARBA" id="ARBA00032092"/>
    </source>
</evidence>
<keyword evidence="6" id="KW-0418">Kinase</keyword>
<dbReference type="GO" id="GO:0005524">
    <property type="term" value="F:ATP binding"/>
    <property type="evidence" value="ECO:0007669"/>
    <property type="project" value="UniProtKB-KW"/>
</dbReference>
<dbReference type="GO" id="GO:0030151">
    <property type="term" value="F:molybdenum ion binding"/>
    <property type="evidence" value="ECO:0007669"/>
    <property type="project" value="InterPro"/>
</dbReference>
<comment type="pathway">
    <text evidence="1">Pyrimidine metabolism; CTP biosynthesis via de novo pathway; UDP from UMP (UMPK route): step 1/1.</text>
</comment>
<dbReference type="SUPFAM" id="SSF53633">
    <property type="entry name" value="Carbamate kinase-like"/>
    <property type="match status" value="1"/>
</dbReference>
<dbReference type="Proteomes" id="UP000184671">
    <property type="component" value="Unassembled WGS sequence"/>
</dbReference>
<dbReference type="PANTHER" id="PTHR42833:SF4">
    <property type="entry name" value="URIDYLATE KINASE PUMPKIN, CHLOROPLASTIC"/>
    <property type="match status" value="1"/>
</dbReference>
<accession>A0A1M4MHH8</accession>
<keyword evidence="5" id="KW-0547">Nucleotide-binding</keyword>
<dbReference type="RefSeq" id="WP_074368649.1">
    <property type="nucleotide sequence ID" value="NZ_FMID01000004.1"/>
</dbReference>
<evidence type="ECO:0000256" key="6">
    <source>
        <dbReference type="ARBA" id="ARBA00022777"/>
    </source>
</evidence>
<evidence type="ECO:0000313" key="11">
    <source>
        <dbReference type="EMBL" id="SCL74347.1"/>
    </source>
</evidence>
<dbReference type="EC" id="2.7.4.22" evidence="3"/>